<evidence type="ECO:0000259" key="5">
    <source>
        <dbReference type="PROSITE" id="PS50110"/>
    </source>
</evidence>
<comment type="caution">
    <text evidence="3">Lacks conserved residue(s) required for the propagation of feature annotation.</text>
</comment>
<feature type="domain" description="Response regulatory" evidence="5">
    <location>
        <begin position="2"/>
        <end position="116"/>
    </location>
</feature>
<protein>
    <submittedName>
        <fullName evidence="8">Transcriptional regulator</fullName>
    </submittedName>
</protein>
<evidence type="ECO:0000256" key="1">
    <source>
        <dbReference type="ARBA" id="ARBA00023125"/>
    </source>
</evidence>
<dbReference type="Proteomes" id="UP000186868">
    <property type="component" value="Unassembled WGS sequence"/>
</dbReference>
<dbReference type="Gene3D" id="1.20.120.160">
    <property type="entry name" value="HPT domain"/>
    <property type="match status" value="1"/>
</dbReference>
<feature type="domain" description="OmpR/PhoB-type" evidence="7">
    <location>
        <begin position="124"/>
        <end position="223"/>
    </location>
</feature>
<dbReference type="Pfam" id="PF00486">
    <property type="entry name" value="Trans_reg_C"/>
    <property type="match status" value="1"/>
</dbReference>
<dbReference type="InterPro" id="IPR039420">
    <property type="entry name" value="WalR-like"/>
</dbReference>
<proteinExistence type="predicted"/>
<gene>
    <name evidence="8" type="ORF">NIES593_02070</name>
</gene>
<dbReference type="PANTHER" id="PTHR48111">
    <property type="entry name" value="REGULATOR OF RPOS"/>
    <property type="match status" value="1"/>
</dbReference>
<dbReference type="InterPro" id="IPR036641">
    <property type="entry name" value="HPT_dom_sf"/>
</dbReference>
<dbReference type="SMART" id="SM00448">
    <property type="entry name" value="REC"/>
    <property type="match status" value="3"/>
</dbReference>
<dbReference type="GO" id="GO:0000156">
    <property type="term" value="F:phosphorelay response regulator activity"/>
    <property type="evidence" value="ECO:0007669"/>
    <property type="project" value="TreeGrafter"/>
</dbReference>
<evidence type="ECO:0000313" key="8">
    <source>
        <dbReference type="EMBL" id="OKH26846.1"/>
    </source>
</evidence>
<keyword evidence="3" id="KW-0597">Phosphoprotein</keyword>
<dbReference type="Gene3D" id="1.10.10.10">
    <property type="entry name" value="Winged helix-like DNA-binding domain superfamily/Winged helix DNA-binding domain"/>
    <property type="match status" value="1"/>
</dbReference>
<dbReference type="Pfam" id="PF01627">
    <property type="entry name" value="Hpt"/>
    <property type="match status" value="1"/>
</dbReference>
<evidence type="ECO:0000256" key="2">
    <source>
        <dbReference type="PROSITE-ProRule" id="PRU00110"/>
    </source>
</evidence>
<evidence type="ECO:0000256" key="4">
    <source>
        <dbReference type="PROSITE-ProRule" id="PRU01091"/>
    </source>
</evidence>
<dbReference type="InterPro" id="IPR001789">
    <property type="entry name" value="Sig_transdc_resp-reg_receiver"/>
</dbReference>
<evidence type="ECO:0000259" key="7">
    <source>
        <dbReference type="PROSITE" id="PS51755"/>
    </source>
</evidence>
<evidence type="ECO:0000313" key="9">
    <source>
        <dbReference type="Proteomes" id="UP000186868"/>
    </source>
</evidence>
<dbReference type="GO" id="GO:0000976">
    <property type="term" value="F:transcription cis-regulatory region binding"/>
    <property type="evidence" value="ECO:0007669"/>
    <property type="project" value="TreeGrafter"/>
</dbReference>
<dbReference type="PROSITE" id="PS50894">
    <property type="entry name" value="HPT"/>
    <property type="match status" value="1"/>
</dbReference>
<comment type="caution">
    <text evidence="8">The sequence shown here is derived from an EMBL/GenBank/DDBJ whole genome shotgun (WGS) entry which is preliminary data.</text>
</comment>
<feature type="modified residue" description="Phosphohistidine" evidence="2">
    <location>
        <position position="292"/>
    </location>
</feature>
<dbReference type="Pfam" id="PF00072">
    <property type="entry name" value="Response_reg"/>
    <property type="match status" value="3"/>
</dbReference>
<dbReference type="CDD" id="cd00383">
    <property type="entry name" value="trans_reg_C"/>
    <property type="match status" value="1"/>
</dbReference>
<dbReference type="OrthoDB" id="442759at2"/>
<feature type="modified residue" description="4-aspartylphosphate" evidence="3">
    <location>
        <position position="51"/>
    </location>
</feature>
<dbReference type="SMART" id="SM00862">
    <property type="entry name" value="Trans_reg_C"/>
    <property type="match status" value="1"/>
</dbReference>
<dbReference type="EMBL" id="MRCB01000001">
    <property type="protein sequence ID" value="OKH26846.1"/>
    <property type="molecule type" value="Genomic_DNA"/>
</dbReference>
<dbReference type="InterPro" id="IPR036388">
    <property type="entry name" value="WH-like_DNA-bd_sf"/>
</dbReference>
<reference evidence="8 9" key="1">
    <citation type="submission" date="2016-11" db="EMBL/GenBank/DDBJ databases">
        <title>Draft Genome Sequences of Nine Cyanobacterial Strains from Diverse Habitats.</title>
        <authorList>
            <person name="Zhu T."/>
            <person name="Hou S."/>
            <person name="Lu X."/>
            <person name="Hess W.R."/>
        </authorList>
    </citation>
    <scope>NUCLEOTIDE SEQUENCE [LARGE SCALE GENOMIC DNA]</scope>
    <source>
        <strain evidence="8 9">NIES-593</strain>
    </source>
</reference>
<dbReference type="PANTHER" id="PTHR48111:SF15">
    <property type="entry name" value="OMPR SUBFAMILY"/>
    <property type="match status" value="1"/>
</dbReference>
<feature type="domain" description="Response regulatory" evidence="5">
    <location>
        <begin position="362"/>
        <end position="478"/>
    </location>
</feature>
<dbReference type="InterPro" id="IPR001867">
    <property type="entry name" value="OmpR/PhoB-type_DNA-bd"/>
</dbReference>
<keyword evidence="9" id="KW-1185">Reference proteome</keyword>
<dbReference type="PROSITE" id="PS51755">
    <property type="entry name" value="OMPR_PHOB"/>
    <property type="match status" value="1"/>
</dbReference>
<dbReference type="GO" id="GO:0005829">
    <property type="term" value="C:cytosol"/>
    <property type="evidence" value="ECO:0007669"/>
    <property type="project" value="TreeGrafter"/>
</dbReference>
<feature type="modified residue" description="4-aspartylphosphate" evidence="3">
    <location>
        <position position="536"/>
    </location>
</feature>
<dbReference type="PROSITE" id="PS50110">
    <property type="entry name" value="RESPONSE_REGULATORY"/>
    <property type="match status" value="3"/>
</dbReference>
<dbReference type="GO" id="GO:0032993">
    <property type="term" value="C:protein-DNA complex"/>
    <property type="evidence" value="ECO:0007669"/>
    <property type="project" value="TreeGrafter"/>
</dbReference>
<dbReference type="Gene3D" id="3.40.50.2300">
    <property type="match status" value="3"/>
</dbReference>
<accession>A0A1U7HTC9</accession>
<dbReference type="CDD" id="cd00156">
    <property type="entry name" value="REC"/>
    <property type="match status" value="1"/>
</dbReference>
<evidence type="ECO:0000259" key="6">
    <source>
        <dbReference type="PROSITE" id="PS50894"/>
    </source>
</evidence>
<dbReference type="RefSeq" id="WP_073597976.1">
    <property type="nucleotide sequence ID" value="NZ_MRCB01000001.1"/>
</dbReference>
<dbReference type="InterPro" id="IPR011006">
    <property type="entry name" value="CheY-like_superfamily"/>
</dbReference>
<dbReference type="Gene3D" id="6.10.250.690">
    <property type="match status" value="1"/>
</dbReference>
<evidence type="ECO:0000256" key="3">
    <source>
        <dbReference type="PROSITE-ProRule" id="PRU00169"/>
    </source>
</evidence>
<sequence>MKILVVENDELTAKSLDRILSSQNYIVETVSDGETAWELIDVFPYDLIIVDATLPKLDGISLCKQIRSSGQTLPILLLTRADSSQSGVAGLDAGADDYLLKPIDSQELLARVRALLRRGSSASLPVLKWGDLQLEPSTYEVTYEEHPLSLTPKEYAILELFLRNPRRVFSCGAILDHLWEFEKLPGENAVRTHIKELRHKLKAIGAPADIIETVYGIGYRLKEQDRTCLPESAENIGDDDPRQQTLTGVAEVWKRFQSRIYEQLEVIEQVATVLLARSHDRQLQEQAEQEAHTLAGALGTFGLSKGSQLARKIEQLLQVDRLWEEKETLRLHRLVKALRREIDRASESSLSEGTIQPEERPFLLVVESDRQLAQQLAKEAESWGMEAENATSLLLAREILEDRSPNVVLLEPFLSESPEESFEFVAQLAHQRPPVPVLIFTDRDGLEERLEFVRSGGCAFLQKPMSPAQVLNAIDRVLHRGKPPDAHVMVVDDDPKILAILRTLLEPWGLKVTTLDDPRRFWETLEAVAPDLLILDLKMPHVNGIELCQVIRNDSHWGGLPIIVLTANINPKLVDRVFAAGADDFVSKPVVGPELIARIINRLERLKLLQRLAEASSHHISRNNDSVKA</sequence>
<feature type="domain" description="Response regulatory" evidence="5">
    <location>
        <begin position="487"/>
        <end position="603"/>
    </location>
</feature>
<feature type="DNA-binding region" description="OmpR/PhoB-type" evidence="4">
    <location>
        <begin position="124"/>
        <end position="223"/>
    </location>
</feature>
<dbReference type="STRING" id="1921803.NIES593_02070"/>
<dbReference type="InterPro" id="IPR008207">
    <property type="entry name" value="Sig_transdc_His_kin_Hpt_dom"/>
</dbReference>
<dbReference type="SUPFAM" id="SSF52172">
    <property type="entry name" value="CheY-like"/>
    <property type="match status" value="3"/>
</dbReference>
<dbReference type="SUPFAM" id="SSF47226">
    <property type="entry name" value="Histidine-containing phosphotransfer domain, HPT domain"/>
    <property type="match status" value="1"/>
</dbReference>
<name>A0A1U7HTC9_9CYAN</name>
<dbReference type="AlphaFoldDB" id="A0A1U7HTC9"/>
<keyword evidence="1 4" id="KW-0238">DNA-binding</keyword>
<organism evidence="8 9">
    <name type="scientific">Hydrococcus rivularis NIES-593</name>
    <dbReference type="NCBI Taxonomy" id="1921803"/>
    <lineage>
        <taxon>Bacteria</taxon>
        <taxon>Bacillati</taxon>
        <taxon>Cyanobacteriota</taxon>
        <taxon>Cyanophyceae</taxon>
        <taxon>Pleurocapsales</taxon>
        <taxon>Hydrococcaceae</taxon>
        <taxon>Hydrococcus</taxon>
    </lineage>
</organism>
<feature type="domain" description="HPt" evidence="6">
    <location>
        <begin position="245"/>
        <end position="352"/>
    </location>
</feature>
<dbReference type="GO" id="GO:0006355">
    <property type="term" value="P:regulation of DNA-templated transcription"/>
    <property type="evidence" value="ECO:0007669"/>
    <property type="project" value="InterPro"/>
</dbReference>